<proteinExistence type="inferred from homology"/>
<dbReference type="Gene3D" id="3.30.1370.140">
    <property type="entry name" value="HupH hydrogenase expression protein, C-terminal domain"/>
    <property type="match status" value="2"/>
</dbReference>
<gene>
    <name evidence="3" type="ORF">GGD90_002925</name>
</gene>
<name>A0A840G869_RHOTE</name>
<dbReference type="InterPro" id="IPR006894">
    <property type="entry name" value="HupH_Hydgase_express_prot_C"/>
</dbReference>
<feature type="domain" description="HupH hydrogenase expression protein C-terminal" evidence="2">
    <location>
        <begin position="51"/>
        <end position="146"/>
    </location>
</feature>
<reference evidence="3 4" key="1">
    <citation type="submission" date="2020-08" db="EMBL/GenBank/DDBJ databases">
        <title>Genome sequencing of Purple Non-Sulfur Bacteria from various extreme environments.</title>
        <authorList>
            <person name="Mayer M."/>
        </authorList>
    </citation>
    <scope>NUCLEOTIDE SEQUENCE [LARGE SCALE GENOMIC DNA]</scope>
    <source>
        <strain evidence="3 4">2761</strain>
    </source>
</reference>
<sequence length="283" mass="30518">MKPFAIPVVAAPDFPAADTDLQYAPLPPLETFAMPIPQPTSAEAGAAAADLVGQLLEPMRRHAAADDSWRLDLSGVDAEVLTLVNQALGEGDVSILVAASGGEPGLRIQETAFTGLWRVRSFSADEALVHDELEIAGIPAAVRARAARDSTDDFAIGELPPGLMNAPALLFELASQLAQRSDDAPPHIINLTLLPMQPADLQVIDAWLGEGPVRMLSRGFGNCRITASRLRNLWRVQYFNSMETRILDTIEVTDMPSVALATPEDIADSAERLVELIDWLHDE</sequence>
<accession>A0A840G869</accession>
<evidence type="ECO:0000313" key="3">
    <source>
        <dbReference type="EMBL" id="MBB4248533.1"/>
    </source>
</evidence>
<keyword evidence="4" id="KW-1185">Reference proteome</keyword>
<evidence type="ECO:0000256" key="1">
    <source>
        <dbReference type="ARBA" id="ARBA00010832"/>
    </source>
</evidence>
<feature type="domain" description="HupH hydrogenase expression protein C-terminal" evidence="2">
    <location>
        <begin position="163"/>
        <end position="280"/>
    </location>
</feature>
<dbReference type="AlphaFoldDB" id="A0A840G869"/>
<evidence type="ECO:0000259" key="2">
    <source>
        <dbReference type="Pfam" id="PF04809"/>
    </source>
</evidence>
<dbReference type="OrthoDB" id="6560677at2"/>
<dbReference type="Proteomes" id="UP000587070">
    <property type="component" value="Unassembled WGS sequence"/>
</dbReference>
<dbReference type="RefSeq" id="WP_153116324.1">
    <property type="nucleotide sequence ID" value="NZ_JACIGE010000011.1"/>
</dbReference>
<dbReference type="EMBL" id="JACIGE010000011">
    <property type="protein sequence ID" value="MBB4248533.1"/>
    <property type="molecule type" value="Genomic_DNA"/>
</dbReference>
<dbReference type="Pfam" id="PF04809">
    <property type="entry name" value="HupH_C"/>
    <property type="match status" value="2"/>
</dbReference>
<comment type="similarity">
    <text evidence="1">Belongs to the HupH/HyaF family.</text>
</comment>
<organism evidence="3 4">
    <name type="scientific">Rhodocyclus tenuis</name>
    <name type="common">Rhodospirillum tenue</name>
    <dbReference type="NCBI Taxonomy" id="1066"/>
    <lineage>
        <taxon>Bacteria</taxon>
        <taxon>Pseudomonadati</taxon>
        <taxon>Pseudomonadota</taxon>
        <taxon>Betaproteobacteria</taxon>
        <taxon>Rhodocyclales</taxon>
        <taxon>Rhodocyclaceae</taxon>
        <taxon>Rhodocyclus</taxon>
    </lineage>
</organism>
<evidence type="ECO:0000313" key="4">
    <source>
        <dbReference type="Proteomes" id="UP000587070"/>
    </source>
</evidence>
<comment type="caution">
    <text evidence="3">The sequence shown here is derived from an EMBL/GenBank/DDBJ whole genome shotgun (WGS) entry which is preliminary data.</text>
</comment>
<protein>
    <submittedName>
        <fullName evidence="3">Hydrogenase-1 operon protein HyaF</fullName>
    </submittedName>
</protein>
<dbReference type="InterPro" id="IPR038527">
    <property type="entry name" value="HupH_C_sf"/>
</dbReference>